<dbReference type="EMBL" id="CP053418">
    <property type="protein sequence ID" value="QJW83858.1"/>
    <property type="molecule type" value="Genomic_DNA"/>
</dbReference>
<sequence length="104" mass="11201">MLPLEVTSHANNARVDANGNMVIRGRTAPHATVRVQVDTVANVAGLLGLTQPVMDQTLQADANGRFNVTVPQAQFAIPGGRYDVRLTSTRGTQTAEERLTLYRG</sequence>
<proteinExistence type="predicted"/>
<protein>
    <submittedName>
        <fullName evidence="1">Uncharacterized protein</fullName>
    </submittedName>
</protein>
<organism evidence="1 2">
    <name type="scientific">Ramlibacter terrae</name>
    <dbReference type="NCBI Taxonomy" id="2732511"/>
    <lineage>
        <taxon>Bacteria</taxon>
        <taxon>Pseudomonadati</taxon>
        <taxon>Pseudomonadota</taxon>
        <taxon>Betaproteobacteria</taxon>
        <taxon>Burkholderiales</taxon>
        <taxon>Comamonadaceae</taxon>
        <taxon>Ramlibacter</taxon>
    </lineage>
</organism>
<dbReference type="Gene3D" id="2.60.40.10">
    <property type="entry name" value="Immunoglobulins"/>
    <property type="match status" value="1"/>
</dbReference>
<keyword evidence="2" id="KW-1185">Reference proteome</keyword>
<reference evidence="1 2" key="1">
    <citation type="submission" date="2020-05" db="EMBL/GenBank/DDBJ databases">
        <title>Ramlibacter rhizophilus sp. nov., isolated from rhizosphere soil of national flower Mugunghwa from South Korea.</title>
        <authorList>
            <person name="Zheng-Fei Y."/>
            <person name="Huan T."/>
        </authorList>
    </citation>
    <scope>NUCLEOTIDE SEQUENCE [LARGE SCALE GENOMIC DNA]</scope>
    <source>
        <strain evidence="1 2">H242</strain>
    </source>
</reference>
<gene>
    <name evidence="1" type="ORF">HK414_07115</name>
</gene>
<dbReference type="Proteomes" id="UP000500826">
    <property type="component" value="Chromosome"/>
</dbReference>
<evidence type="ECO:0000313" key="1">
    <source>
        <dbReference type="EMBL" id="QJW83858.1"/>
    </source>
</evidence>
<dbReference type="InterPro" id="IPR013783">
    <property type="entry name" value="Ig-like_fold"/>
</dbReference>
<evidence type="ECO:0000313" key="2">
    <source>
        <dbReference type="Proteomes" id="UP000500826"/>
    </source>
</evidence>
<reference evidence="1 2" key="2">
    <citation type="submission" date="2020-05" db="EMBL/GenBank/DDBJ databases">
        <authorList>
            <person name="Khan S.A."/>
            <person name="Jeon C.O."/>
            <person name="Chun B.H."/>
        </authorList>
    </citation>
    <scope>NUCLEOTIDE SEQUENCE [LARGE SCALE GENOMIC DNA]</scope>
    <source>
        <strain evidence="1 2">H242</strain>
    </source>
</reference>
<accession>A0ABX6P3C8</accession>
<name>A0ABX6P3C8_9BURK</name>